<dbReference type="Pfam" id="PF17782">
    <property type="entry name" value="WHD_DprA"/>
    <property type="match status" value="1"/>
</dbReference>
<feature type="domain" description="Smf/DprA SLOG" evidence="2">
    <location>
        <begin position="84"/>
        <end position="292"/>
    </location>
</feature>
<accession>A0ABY6M1I8</accession>
<dbReference type="SUPFAM" id="SSF102405">
    <property type="entry name" value="MCP/YpsA-like"/>
    <property type="match status" value="1"/>
</dbReference>
<dbReference type="InterPro" id="IPR057666">
    <property type="entry name" value="DrpA_SLOG"/>
</dbReference>
<comment type="similarity">
    <text evidence="1">Belongs to the DprA/Smf family.</text>
</comment>
<keyword evidence="5" id="KW-1185">Reference proteome</keyword>
<name>A0ABY6M1I8_9FLAO</name>
<dbReference type="RefSeq" id="WP_264433486.1">
    <property type="nucleotide sequence ID" value="NZ_CP081495.1"/>
</dbReference>
<organism evidence="4 5">
    <name type="scientific">Flavobacterium agricola</name>
    <dbReference type="NCBI Taxonomy" id="2870839"/>
    <lineage>
        <taxon>Bacteria</taxon>
        <taxon>Pseudomonadati</taxon>
        <taxon>Bacteroidota</taxon>
        <taxon>Flavobacteriia</taxon>
        <taxon>Flavobacteriales</taxon>
        <taxon>Flavobacteriaceae</taxon>
        <taxon>Flavobacterium</taxon>
    </lineage>
</organism>
<evidence type="ECO:0000313" key="5">
    <source>
        <dbReference type="Proteomes" id="UP001163328"/>
    </source>
</evidence>
<dbReference type="Gene3D" id="1.10.10.10">
    <property type="entry name" value="Winged helix-like DNA-binding domain superfamily/Winged helix DNA-binding domain"/>
    <property type="match status" value="1"/>
</dbReference>
<evidence type="ECO:0000313" key="4">
    <source>
        <dbReference type="EMBL" id="UYW01093.1"/>
    </source>
</evidence>
<dbReference type="InterPro" id="IPR036388">
    <property type="entry name" value="WH-like_DNA-bd_sf"/>
</dbReference>
<dbReference type="Proteomes" id="UP001163328">
    <property type="component" value="Chromosome"/>
</dbReference>
<dbReference type="Pfam" id="PF02481">
    <property type="entry name" value="DNA_processg_A"/>
    <property type="match status" value="1"/>
</dbReference>
<sequence>MNQAELYHLLRLNITPNIGYIIGRRLIFAFGSATAVFNASKADVLAIDKVGPQVYQVLHKNLDAETHKKIESEMAYIAANNIQVLPVTHPNYPEHLKHCYDAPFLLFCKGKIDLNAKRIISIIGTRSLTKYGAVFCESLVEAIAPYDPVIVSGLAYGTDAWVHQLALKYKLQTIAVLPSGFANIYPKEHKTLSNQICENGGLISEFWHQRYPEKENFVKRNRIVAGISVATVLIESALKGGSLLTTGFANDYDREVYALPGKVTDAFSQGCNALIKKHLATILTSPSDLISGLSWDVTHKPKATVQTQLFLELEPNEQLIYDFLVKNGKSFFDVIQVGCGLPSATISALLLQMELNGIIKNLPGKFFDIK</sequence>
<proteinExistence type="inferred from homology"/>
<feature type="domain" description="DprA winged helix" evidence="3">
    <location>
        <begin position="333"/>
        <end position="365"/>
    </location>
</feature>
<dbReference type="PANTHER" id="PTHR43022">
    <property type="entry name" value="PROTEIN SMF"/>
    <property type="match status" value="1"/>
</dbReference>
<dbReference type="Gene3D" id="3.40.50.450">
    <property type="match status" value="1"/>
</dbReference>
<dbReference type="EMBL" id="CP081495">
    <property type="protein sequence ID" value="UYW01093.1"/>
    <property type="molecule type" value="Genomic_DNA"/>
</dbReference>
<dbReference type="InterPro" id="IPR003488">
    <property type="entry name" value="DprA"/>
</dbReference>
<evidence type="ECO:0000259" key="2">
    <source>
        <dbReference type="Pfam" id="PF02481"/>
    </source>
</evidence>
<dbReference type="NCBIfam" id="TIGR00732">
    <property type="entry name" value="dprA"/>
    <property type="match status" value="1"/>
</dbReference>
<dbReference type="PANTHER" id="PTHR43022:SF1">
    <property type="entry name" value="PROTEIN SMF"/>
    <property type="match status" value="1"/>
</dbReference>
<dbReference type="InterPro" id="IPR041614">
    <property type="entry name" value="DprA_WH"/>
</dbReference>
<dbReference type="SUPFAM" id="SSF47781">
    <property type="entry name" value="RuvA domain 2-like"/>
    <property type="match status" value="1"/>
</dbReference>
<protein>
    <submittedName>
        <fullName evidence="4">DNA-processing protein DprA</fullName>
    </submittedName>
</protein>
<evidence type="ECO:0000256" key="1">
    <source>
        <dbReference type="ARBA" id="ARBA00006525"/>
    </source>
</evidence>
<gene>
    <name evidence="4" type="primary">dprA</name>
    <name evidence="4" type="ORF">K5I29_11505</name>
</gene>
<evidence type="ECO:0000259" key="3">
    <source>
        <dbReference type="Pfam" id="PF17782"/>
    </source>
</evidence>
<dbReference type="InterPro" id="IPR010994">
    <property type="entry name" value="RuvA_2-like"/>
</dbReference>
<reference evidence="4" key="1">
    <citation type="submission" date="2021-08" db="EMBL/GenBank/DDBJ databases">
        <title>Flavobacterium sp. strain CC-SYL302.</title>
        <authorList>
            <person name="Lin S.-Y."/>
            <person name="Lee T.-H."/>
            <person name="Young C.-C."/>
        </authorList>
    </citation>
    <scope>NUCLEOTIDE SEQUENCE</scope>
    <source>
        <strain evidence="4">CC-SYL302</strain>
    </source>
</reference>